<gene>
    <name evidence="2" type="ORF">PQQ73_28285</name>
</gene>
<evidence type="ECO:0000313" key="2">
    <source>
        <dbReference type="EMBL" id="MFM0720218.1"/>
    </source>
</evidence>
<dbReference type="Proteomes" id="UP001629392">
    <property type="component" value="Unassembled WGS sequence"/>
</dbReference>
<feature type="compositionally biased region" description="Pro residues" evidence="1">
    <location>
        <begin position="75"/>
        <end position="86"/>
    </location>
</feature>
<evidence type="ECO:0008006" key="4">
    <source>
        <dbReference type="Google" id="ProtNLM"/>
    </source>
</evidence>
<accession>A0ABW9EMI3</accession>
<sequence length="86" mass="8964">MANTANVPNEHDEHERRADEDPGSPPTEVSKPIGDAIPTPVEPGLDQPLPHKGEDPVPEKDEGDGTPLGNTDTPPGVPDPGPSDFA</sequence>
<protein>
    <recommendedName>
        <fullName evidence="4">MARCKS-like protein</fullName>
    </recommendedName>
</protein>
<proteinExistence type="predicted"/>
<name>A0ABW9EMI3_9BURK</name>
<reference evidence="2 3" key="1">
    <citation type="journal article" date="2024" name="Chem. Sci.">
        <title>Discovery of megapolipeptins by genome mining of a Burkholderiales bacteria collection.</title>
        <authorList>
            <person name="Paulo B.S."/>
            <person name="Recchia M.J.J."/>
            <person name="Lee S."/>
            <person name="Fergusson C.H."/>
            <person name="Romanowski S.B."/>
            <person name="Hernandez A."/>
            <person name="Krull N."/>
            <person name="Liu D.Y."/>
            <person name="Cavanagh H."/>
            <person name="Bos A."/>
            <person name="Gray C.A."/>
            <person name="Murphy B.T."/>
            <person name="Linington R.G."/>
            <person name="Eustaquio A.S."/>
        </authorList>
    </citation>
    <scope>NUCLEOTIDE SEQUENCE [LARGE SCALE GENOMIC DNA]</scope>
    <source>
        <strain evidence="2 3">RL17-350-BIC-E</strain>
    </source>
</reference>
<evidence type="ECO:0000313" key="3">
    <source>
        <dbReference type="Proteomes" id="UP001629392"/>
    </source>
</evidence>
<feature type="compositionally biased region" description="Basic and acidic residues" evidence="1">
    <location>
        <begin position="49"/>
        <end position="60"/>
    </location>
</feature>
<organism evidence="2 3">
    <name type="scientific">Paraburkholderia strydomiana</name>
    <dbReference type="NCBI Taxonomy" id="1245417"/>
    <lineage>
        <taxon>Bacteria</taxon>
        <taxon>Pseudomonadati</taxon>
        <taxon>Pseudomonadota</taxon>
        <taxon>Betaproteobacteria</taxon>
        <taxon>Burkholderiales</taxon>
        <taxon>Burkholderiaceae</taxon>
        <taxon>Paraburkholderia</taxon>
    </lineage>
</organism>
<dbReference type="RefSeq" id="WP_408156225.1">
    <property type="nucleotide sequence ID" value="NZ_JAQQCL010000027.1"/>
</dbReference>
<evidence type="ECO:0000256" key="1">
    <source>
        <dbReference type="SAM" id="MobiDB-lite"/>
    </source>
</evidence>
<comment type="caution">
    <text evidence="2">The sequence shown here is derived from an EMBL/GenBank/DDBJ whole genome shotgun (WGS) entry which is preliminary data.</text>
</comment>
<feature type="region of interest" description="Disordered" evidence="1">
    <location>
        <begin position="1"/>
        <end position="86"/>
    </location>
</feature>
<keyword evidence="3" id="KW-1185">Reference proteome</keyword>
<dbReference type="EMBL" id="JAQQCL010000027">
    <property type="protein sequence ID" value="MFM0720218.1"/>
    <property type="molecule type" value="Genomic_DNA"/>
</dbReference>
<feature type="compositionally biased region" description="Basic and acidic residues" evidence="1">
    <location>
        <begin position="9"/>
        <end position="20"/>
    </location>
</feature>